<keyword evidence="2" id="KW-1185">Reference proteome</keyword>
<name>A0AA38CH72_TAXCH</name>
<dbReference type="Proteomes" id="UP000824469">
    <property type="component" value="Unassembled WGS sequence"/>
</dbReference>
<sequence length="112" mass="12746">EPFWCATCNHLHDPFSRADGMLNQALIAQGMILQLSAIEAPSQGDSTKAPKPPEANLINWQQEDQHGSITRVYKRRAVRDPTKNFLDFDVIASLAYGFFHRDIAWVDDLSRY</sequence>
<dbReference type="AlphaFoldDB" id="A0AA38CH72"/>
<evidence type="ECO:0000313" key="1">
    <source>
        <dbReference type="EMBL" id="KAH9296823.1"/>
    </source>
</evidence>
<evidence type="ECO:0000313" key="2">
    <source>
        <dbReference type="Proteomes" id="UP000824469"/>
    </source>
</evidence>
<protein>
    <submittedName>
        <fullName evidence="1">Uncharacterized protein</fullName>
    </submittedName>
</protein>
<reference evidence="1 2" key="1">
    <citation type="journal article" date="2021" name="Nat. Plants">
        <title>The Taxus genome provides insights into paclitaxel biosynthesis.</title>
        <authorList>
            <person name="Xiong X."/>
            <person name="Gou J."/>
            <person name="Liao Q."/>
            <person name="Li Y."/>
            <person name="Zhou Q."/>
            <person name="Bi G."/>
            <person name="Li C."/>
            <person name="Du R."/>
            <person name="Wang X."/>
            <person name="Sun T."/>
            <person name="Guo L."/>
            <person name="Liang H."/>
            <person name="Lu P."/>
            <person name="Wu Y."/>
            <person name="Zhang Z."/>
            <person name="Ro D.K."/>
            <person name="Shang Y."/>
            <person name="Huang S."/>
            <person name="Yan J."/>
        </authorList>
    </citation>
    <scope>NUCLEOTIDE SEQUENCE [LARGE SCALE GENOMIC DNA]</scope>
    <source>
        <strain evidence="1">Ta-2019</strain>
    </source>
</reference>
<dbReference type="EMBL" id="JAHRHJ020000010">
    <property type="protein sequence ID" value="KAH9296823.1"/>
    <property type="molecule type" value="Genomic_DNA"/>
</dbReference>
<gene>
    <name evidence="1" type="ORF">KI387_028505</name>
</gene>
<accession>A0AA38CH72</accession>
<organism evidence="1 2">
    <name type="scientific">Taxus chinensis</name>
    <name type="common">Chinese yew</name>
    <name type="synonym">Taxus wallichiana var. chinensis</name>
    <dbReference type="NCBI Taxonomy" id="29808"/>
    <lineage>
        <taxon>Eukaryota</taxon>
        <taxon>Viridiplantae</taxon>
        <taxon>Streptophyta</taxon>
        <taxon>Embryophyta</taxon>
        <taxon>Tracheophyta</taxon>
        <taxon>Spermatophyta</taxon>
        <taxon>Pinopsida</taxon>
        <taxon>Pinidae</taxon>
        <taxon>Conifers II</taxon>
        <taxon>Cupressales</taxon>
        <taxon>Taxaceae</taxon>
        <taxon>Taxus</taxon>
    </lineage>
</organism>
<comment type="caution">
    <text evidence="1">The sequence shown here is derived from an EMBL/GenBank/DDBJ whole genome shotgun (WGS) entry which is preliminary data.</text>
</comment>
<feature type="non-terminal residue" evidence="1">
    <location>
        <position position="1"/>
    </location>
</feature>
<feature type="non-terminal residue" evidence="1">
    <location>
        <position position="112"/>
    </location>
</feature>
<proteinExistence type="predicted"/>